<evidence type="ECO:0000256" key="2">
    <source>
        <dbReference type="SAM" id="Phobius"/>
    </source>
</evidence>
<accession>A0A286U6M8</accession>
<feature type="transmembrane region" description="Helical" evidence="2">
    <location>
        <begin position="43"/>
        <end position="65"/>
    </location>
</feature>
<name>A0A286U6M8_9AGAM</name>
<protein>
    <recommendedName>
        <fullName evidence="3">DUF6534 domain-containing protein</fullName>
    </recommendedName>
</protein>
<comment type="caution">
    <text evidence="4">The sequence shown here is derived from an EMBL/GenBank/DDBJ whole genome shotgun (WGS) entry which is preliminary data.</text>
</comment>
<dbReference type="AlphaFoldDB" id="A0A286U6M8"/>
<proteinExistence type="predicted"/>
<evidence type="ECO:0000313" key="5">
    <source>
        <dbReference type="Proteomes" id="UP000217199"/>
    </source>
</evidence>
<evidence type="ECO:0000259" key="3">
    <source>
        <dbReference type="Pfam" id="PF20152"/>
    </source>
</evidence>
<dbReference type="EMBL" id="NBII01000010">
    <property type="protein sequence ID" value="PAV15204.1"/>
    <property type="molecule type" value="Genomic_DNA"/>
</dbReference>
<feature type="compositionally biased region" description="Low complexity" evidence="1">
    <location>
        <begin position="712"/>
        <end position="722"/>
    </location>
</feature>
<feature type="transmembrane region" description="Helical" evidence="2">
    <location>
        <begin position="85"/>
        <end position="111"/>
    </location>
</feature>
<keyword evidence="2" id="KW-0812">Transmembrane</keyword>
<feature type="region of interest" description="Disordered" evidence="1">
    <location>
        <begin position="339"/>
        <end position="365"/>
    </location>
</feature>
<dbReference type="PANTHER" id="PTHR40465">
    <property type="entry name" value="CHROMOSOME 1, WHOLE GENOME SHOTGUN SEQUENCE"/>
    <property type="match status" value="1"/>
</dbReference>
<gene>
    <name evidence="4" type="ORF">PNOK_0896500</name>
</gene>
<organism evidence="4 5">
    <name type="scientific">Pyrrhoderma noxium</name>
    <dbReference type="NCBI Taxonomy" id="2282107"/>
    <lineage>
        <taxon>Eukaryota</taxon>
        <taxon>Fungi</taxon>
        <taxon>Dikarya</taxon>
        <taxon>Basidiomycota</taxon>
        <taxon>Agaricomycotina</taxon>
        <taxon>Agaricomycetes</taxon>
        <taxon>Hymenochaetales</taxon>
        <taxon>Hymenochaetaceae</taxon>
        <taxon>Pyrrhoderma</taxon>
    </lineage>
</organism>
<dbReference type="Pfam" id="PF20152">
    <property type="entry name" value="DUF6534"/>
    <property type="match status" value="1"/>
</dbReference>
<dbReference type="PANTHER" id="PTHR40465:SF1">
    <property type="entry name" value="DUF6534 DOMAIN-CONTAINING PROTEIN"/>
    <property type="match status" value="1"/>
</dbReference>
<keyword evidence="2" id="KW-1133">Transmembrane helix</keyword>
<feature type="transmembrane region" description="Helical" evidence="2">
    <location>
        <begin position="6"/>
        <end position="31"/>
    </location>
</feature>
<feature type="transmembrane region" description="Helical" evidence="2">
    <location>
        <begin position="167"/>
        <end position="185"/>
    </location>
</feature>
<keyword evidence="5" id="KW-1185">Reference proteome</keyword>
<feature type="compositionally biased region" description="Low complexity" evidence="1">
    <location>
        <begin position="637"/>
        <end position="649"/>
    </location>
</feature>
<dbReference type="InterPro" id="IPR045339">
    <property type="entry name" value="DUF6534"/>
</dbReference>
<feature type="transmembrane region" description="Helical" evidence="2">
    <location>
        <begin position="205"/>
        <end position="228"/>
    </location>
</feature>
<reference evidence="4 5" key="1">
    <citation type="journal article" date="2017" name="Mol. Ecol.">
        <title>Comparative and population genomic landscape of Phellinus noxius: A hypervariable fungus causing root rot in trees.</title>
        <authorList>
            <person name="Chung C.L."/>
            <person name="Lee T.J."/>
            <person name="Akiba M."/>
            <person name="Lee H.H."/>
            <person name="Kuo T.H."/>
            <person name="Liu D."/>
            <person name="Ke H.M."/>
            <person name="Yokoi T."/>
            <person name="Roa M.B."/>
            <person name="Lu M.J."/>
            <person name="Chang Y.Y."/>
            <person name="Ann P.J."/>
            <person name="Tsai J.N."/>
            <person name="Chen C.Y."/>
            <person name="Tzean S.S."/>
            <person name="Ota Y."/>
            <person name="Hattori T."/>
            <person name="Sahashi N."/>
            <person name="Liou R.F."/>
            <person name="Kikuchi T."/>
            <person name="Tsai I.J."/>
        </authorList>
    </citation>
    <scope>NUCLEOTIDE SEQUENCE [LARGE SCALE GENOMIC DNA]</scope>
    <source>
        <strain evidence="4 5">FFPRI411160</strain>
    </source>
</reference>
<feature type="region of interest" description="Disordered" evidence="1">
    <location>
        <begin position="619"/>
        <end position="722"/>
    </location>
</feature>
<dbReference type="Proteomes" id="UP000217199">
    <property type="component" value="Unassembled WGS sequence"/>
</dbReference>
<evidence type="ECO:0000313" key="4">
    <source>
        <dbReference type="EMBL" id="PAV15204.1"/>
    </source>
</evidence>
<dbReference type="OrthoDB" id="2971182at2759"/>
<feature type="domain" description="DUF6534" evidence="3">
    <location>
        <begin position="171"/>
        <end position="260"/>
    </location>
</feature>
<evidence type="ECO:0000256" key="1">
    <source>
        <dbReference type="SAM" id="MobiDB-lite"/>
    </source>
</evidence>
<keyword evidence="2" id="KW-0472">Membrane</keyword>
<sequence length="776" mass="83300">MATPVTISFFIGLILTSILFGTTVGQSGYYFSVYHRDTRAHHLLVVILMILDTLHMVVLSVAAYYTLLSWINPSYASHMTKWIQVLIAVLDLKSSIAITYILTFIVQAFFLWRIWILSRKNKLLSLSISLLALLQLVSGFVAVADVSSTNPLLGITSLTKLYATIELSSRFAADLAIFGTLVFFLNRGRSSMDHALATNSVLNRLILFAISTGLMTSIATMTNLALFVATPNTFYWVIPHVVSSKLYVCSTLATLNSRRRVRDIFNNPNSSSQFLPGTRPVTPSTPALMAPISVKLDFDSRESTDGGHSSQFSHSNSRSRGRELLHAFVKKKISPVEECPDSAISHELAPPAPIEESERDRSGRSRRELLSLIFNRNSMPTLDVAIPSGRLSPTPSSAFAASRFSITVTSPTRAKQGAETRRVSRASYLLSPVTPSSTSTDGNTPASAWGPSFWRRSAQSYLSASAQSALVPSIHSSRLTARTFNTCTQTIASLRSVVTAKNPLPVPIPTFAPTSFLPSLASTAHASRVTANTSAAVGSLPPGDAFVNLSSIAAARASRDSGVRRIAGINERPDSSIISIQATQCSYGNAPARTVIVSSPGARGSSMTVNSMRPVFQYQNPPVSVDTQPPPLPPQGSSPSRSPSSKIPPTTQQPHVDAYPIPQDYARPHSPPQPPSQMFLPPHSGLKTRKKSALKGPRAPPPHHLHSPPPSSSGTTWTAQTAISAASSKTAVSSSTDFLKVPTERFSKSSSGGRRSATIIGGRLLLAENGNGICGS</sequence>
<feature type="transmembrane region" description="Helical" evidence="2">
    <location>
        <begin position="123"/>
        <end position="147"/>
    </location>
</feature>
<dbReference type="InParanoid" id="A0A286U6M8"/>
<feature type="compositionally biased region" description="Basic and acidic residues" evidence="1">
    <location>
        <begin position="356"/>
        <end position="365"/>
    </location>
</feature>